<reference evidence="3" key="3">
    <citation type="submission" date="2015-02" db="UniProtKB">
        <authorList>
            <consortium name="EnsemblProtists"/>
        </authorList>
    </citation>
    <scope>IDENTIFICATION</scope>
    <source>
        <strain evidence="3">DAOM BR144</strain>
    </source>
</reference>
<feature type="transmembrane region" description="Helical" evidence="2">
    <location>
        <begin position="59"/>
        <end position="84"/>
    </location>
</feature>
<keyword evidence="2" id="KW-0812">Transmembrane</keyword>
<evidence type="ECO:0000313" key="3">
    <source>
        <dbReference type="EnsemblProtists" id="PYU1_T003130"/>
    </source>
</evidence>
<dbReference type="HOGENOM" id="CLU_2313608_0_0_1"/>
<feature type="region of interest" description="Disordered" evidence="1">
    <location>
        <begin position="16"/>
        <end position="39"/>
    </location>
</feature>
<accession>K3WDT9</accession>
<keyword evidence="2" id="KW-0472">Membrane</keyword>
<sequence length="100" mass="11314">MTERELFLSSFRKRQQQKRTRATRARAHFRNPQKSQQSMPIQAAEATEKARACCNNPKLLITYLWFITLIFGFMYALAAIVAAVNNNGSGEADSKSLGFV</sequence>
<dbReference type="Proteomes" id="UP000019132">
    <property type="component" value="Unassembled WGS sequence"/>
</dbReference>
<dbReference type="EnsemblProtists" id="PYU1_T003130">
    <property type="protein sequence ID" value="PYU1_T003130"/>
    <property type="gene ID" value="PYU1_G003125"/>
</dbReference>
<evidence type="ECO:0000256" key="2">
    <source>
        <dbReference type="SAM" id="Phobius"/>
    </source>
</evidence>
<protein>
    <submittedName>
        <fullName evidence="3">Uncharacterized protein</fullName>
    </submittedName>
</protein>
<keyword evidence="4" id="KW-1185">Reference proteome</keyword>
<proteinExistence type="predicted"/>
<evidence type="ECO:0000313" key="4">
    <source>
        <dbReference type="Proteomes" id="UP000019132"/>
    </source>
</evidence>
<reference evidence="4" key="1">
    <citation type="journal article" date="2010" name="Genome Biol.">
        <title>Genome sequence of the necrotrophic plant pathogen Pythium ultimum reveals original pathogenicity mechanisms and effector repertoire.</title>
        <authorList>
            <person name="Levesque C.A."/>
            <person name="Brouwer H."/>
            <person name="Cano L."/>
            <person name="Hamilton J.P."/>
            <person name="Holt C."/>
            <person name="Huitema E."/>
            <person name="Raffaele S."/>
            <person name="Robideau G.P."/>
            <person name="Thines M."/>
            <person name="Win J."/>
            <person name="Zerillo M.M."/>
            <person name="Beakes G.W."/>
            <person name="Boore J.L."/>
            <person name="Busam D."/>
            <person name="Dumas B."/>
            <person name="Ferriera S."/>
            <person name="Fuerstenberg S.I."/>
            <person name="Gachon C.M."/>
            <person name="Gaulin E."/>
            <person name="Govers F."/>
            <person name="Grenville-Briggs L."/>
            <person name="Horner N."/>
            <person name="Hostetler J."/>
            <person name="Jiang R.H."/>
            <person name="Johnson J."/>
            <person name="Krajaejun T."/>
            <person name="Lin H."/>
            <person name="Meijer H.J."/>
            <person name="Moore B."/>
            <person name="Morris P."/>
            <person name="Phuntmart V."/>
            <person name="Puiu D."/>
            <person name="Shetty J."/>
            <person name="Stajich J.E."/>
            <person name="Tripathy S."/>
            <person name="Wawra S."/>
            <person name="van West P."/>
            <person name="Whitty B.R."/>
            <person name="Coutinho P.M."/>
            <person name="Henrissat B."/>
            <person name="Martin F."/>
            <person name="Thomas P.D."/>
            <person name="Tyler B.M."/>
            <person name="De Vries R.P."/>
            <person name="Kamoun S."/>
            <person name="Yandell M."/>
            <person name="Tisserat N."/>
            <person name="Buell C.R."/>
        </authorList>
    </citation>
    <scope>NUCLEOTIDE SEQUENCE</scope>
    <source>
        <strain evidence="4">DAOM:BR144</strain>
    </source>
</reference>
<feature type="compositionally biased region" description="Basic residues" evidence="1">
    <location>
        <begin position="16"/>
        <end position="31"/>
    </location>
</feature>
<evidence type="ECO:0000256" key="1">
    <source>
        <dbReference type="SAM" id="MobiDB-lite"/>
    </source>
</evidence>
<organism evidence="3 4">
    <name type="scientific">Globisporangium ultimum (strain ATCC 200006 / CBS 805.95 / DAOM BR144)</name>
    <name type="common">Pythium ultimum</name>
    <dbReference type="NCBI Taxonomy" id="431595"/>
    <lineage>
        <taxon>Eukaryota</taxon>
        <taxon>Sar</taxon>
        <taxon>Stramenopiles</taxon>
        <taxon>Oomycota</taxon>
        <taxon>Peronosporomycetes</taxon>
        <taxon>Pythiales</taxon>
        <taxon>Pythiaceae</taxon>
        <taxon>Globisporangium</taxon>
    </lineage>
</organism>
<name>K3WDT9_GLOUD</name>
<dbReference type="EMBL" id="GL376603">
    <property type="status" value="NOT_ANNOTATED_CDS"/>
    <property type="molecule type" value="Genomic_DNA"/>
</dbReference>
<dbReference type="VEuPathDB" id="FungiDB:PYU1_G003125"/>
<reference evidence="4" key="2">
    <citation type="submission" date="2010-04" db="EMBL/GenBank/DDBJ databases">
        <authorList>
            <person name="Buell R."/>
            <person name="Hamilton J."/>
            <person name="Hostetler J."/>
        </authorList>
    </citation>
    <scope>NUCLEOTIDE SEQUENCE [LARGE SCALE GENOMIC DNA]</scope>
    <source>
        <strain evidence="4">DAOM:BR144</strain>
    </source>
</reference>
<keyword evidence="2" id="KW-1133">Transmembrane helix</keyword>
<dbReference type="AlphaFoldDB" id="K3WDT9"/>